<reference evidence="2 3" key="1">
    <citation type="submission" date="2021-06" db="EMBL/GenBank/DDBJ databases">
        <title>Actinomycetes sequencing.</title>
        <authorList>
            <person name="Shan Q."/>
        </authorList>
    </citation>
    <scope>NUCLEOTIDE SEQUENCE [LARGE SCALE GENOMIC DNA]</scope>
    <source>
        <strain evidence="2 3">NEAU-G5</strain>
    </source>
</reference>
<dbReference type="RefSeq" id="WP_215918194.1">
    <property type="nucleotide sequence ID" value="NZ_JAHKNI010000005.1"/>
</dbReference>
<keyword evidence="3" id="KW-1185">Reference proteome</keyword>
<organism evidence="2 3">
    <name type="scientific">Nocardia albiluteola</name>
    <dbReference type="NCBI Taxonomy" id="2842303"/>
    <lineage>
        <taxon>Bacteria</taxon>
        <taxon>Bacillati</taxon>
        <taxon>Actinomycetota</taxon>
        <taxon>Actinomycetes</taxon>
        <taxon>Mycobacteriales</taxon>
        <taxon>Nocardiaceae</taxon>
        <taxon>Nocardia</taxon>
    </lineage>
</organism>
<feature type="region of interest" description="Disordered" evidence="1">
    <location>
        <begin position="107"/>
        <end position="129"/>
    </location>
</feature>
<name>A0ABS6AZ22_9NOCA</name>
<evidence type="ECO:0000313" key="3">
    <source>
        <dbReference type="Proteomes" id="UP000733379"/>
    </source>
</evidence>
<comment type="caution">
    <text evidence="2">The sequence shown here is derived from an EMBL/GenBank/DDBJ whole genome shotgun (WGS) entry which is preliminary data.</text>
</comment>
<gene>
    <name evidence="2" type="ORF">KO481_17375</name>
</gene>
<accession>A0ABS6AZ22</accession>
<evidence type="ECO:0008006" key="4">
    <source>
        <dbReference type="Google" id="ProtNLM"/>
    </source>
</evidence>
<dbReference type="EMBL" id="JAHKNI010000005">
    <property type="protein sequence ID" value="MBU3063292.1"/>
    <property type="molecule type" value="Genomic_DNA"/>
</dbReference>
<sequence>MISVTQYTPGHLSDVVDIWRASEALGDQLVEIDGAVGVMTYAQPGRRHVGSISIWTDDKGLGKFIGLPYHIEIMNKYRPRGLPIRSAKWWSDDVRISQALTESLRMLDDQPDRRRVNRPKAQPSATDES</sequence>
<dbReference type="Proteomes" id="UP000733379">
    <property type="component" value="Unassembled WGS sequence"/>
</dbReference>
<protein>
    <recommendedName>
        <fullName evidence="4">ABM domain-containing protein</fullName>
    </recommendedName>
</protein>
<proteinExistence type="predicted"/>
<evidence type="ECO:0000256" key="1">
    <source>
        <dbReference type="SAM" id="MobiDB-lite"/>
    </source>
</evidence>
<evidence type="ECO:0000313" key="2">
    <source>
        <dbReference type="EMBL" id="MBU3063292.1"/>
    </source>
</evidence>